<dbReference type="AlphaFoldDB" id="A0A8J7DXX3"/>
<gene>
    <name evidence="1" type="ORF">IQ249_15865</name>
</gene>
<evidence type="ECO:0000313" key="1">
    <source>
        <dbReference type="EMBL" id="MBE9117376.1"/>
    </source>
</evidence>
<dbReference type="RefSeq" id="WP_194030464.1">
    <property type="nucleotide sequence ID" value="NZ_JADEWZ010000024.1"/>
</dbReference>
<proteinExistence type="predicted"/>
<protein>
    <recommendedName>
        <fullName evidence="3">GDSL-like Lipase/Acylhydrolase</fullName>
    </recommendedName>
</protein>
<keyword evidence="2" id="KW-1185">Reference proteome</keyword>
<accession>A0A8J7DXX3</accession>
<evidence type="ECO:0000313" key="2">
    <source>
        <dbReference type="Proteomes" id="UP000654482"/>
    </source>
</evidence>
<name>A0A8J7DXX3_9CYAN</name>
<dbReference type="SUPFAM" id="SSF52266">
    <property type="entry name" value="SGNH hydrolase"/>
    <property type="match status" value="1"/>
</dbReference>
<dbReference type="InterPro" id="IPR036514">
    <property type="entry name" value="SGNH_hydro_sf"/>
</dbReference>
<comment type="caution">
    <text evidence="1">The sequence shown here is derived from an EMBL/GenBank/DDBJ whole genome shotgun (WGS) entry which is preliminary data.</text>
</comment>
<evidence type="ECO:0008006" key="3">
    <source>
        <dbReference type="Google" id="ProtNLM"/>
    </source>
</evidence>
<dbReference type="Gene3D" id="3.40.50.1110">
    <property type="entry name" value="SGNH hydrolase"/>
    <property type="match status" value="1"/>
</dbReference>
<dbReference type="Proteomes" id="UP000654482">
    <property type="component" value="Unassembled WGS sequence"/>
</dbReference>
<organism evidence="1 2">
    <name type="scientific">Lusitaniella coriacea LEGE 07157</name>
    <dbReference type="NCBI Taxonomy" id="945747"/>
    <lineage>
        <taxon>Bacteria</taxon>
        <taxon>Bacillati</taxon>
        <taxon>Cyanobacteriota</taxon>
        <taxon>Cyanophyceae</taxon>
        <taxon>Spirulinales</taxon>
        <taxon>Lusitaniellaceae</taxon>
        <taxon>Lusitaniella</taxon>
    </lineage>
</organism>
<reference evidence="1" key="1">
    <citation type="submission" date="2020-10" db="EMBL/GenBank/DDBJ databases">
        <authorList>
            <person name="Castelo-Branco R."/>
            <person name="Eusebio N."/>
            <person name="Adriana R."/>
            <person name="Vieira A."/>
            <person name="Brugerolle De Fraissinette N."/>
            <person name="Rezende De Castro R."/>
            <person name="Schneider M.P."/>
            <person name="Vasconcelos V."/>
            <person name="Leao P.N."/>
        </authorList>
    </citation>
    <scope>NUCLEOTIDE SEQUENCE</scope>
    <source>
        <strain evidence="1">LEGE 07157</strain>
    </source>
</reference>
<sequence length="488" mass="54551">MPARLVTIGDSLSQGMISGSVSQTEWSFPAAIARCLGETPTLSGGGDRAFRIPTFIGEGGLPINLEKILRLLVERYGPKVSWFDVVPAALSVRSLLDRVEDYWERGEGSQALPTGSLHHNLATFGFKLGDCDTLTEAICRRVIPEPKDNVIGQVPEFSMYRAARRTLNPSFAKEYEHFSQLEAARAIAQSEGGIENLIFWLGSNNCLSTVTQLKIRRSQPEDLEKFPYEINANLWQPEHFQSLLDRVAPKIDALGAQNVFIATIPHVTIPPVSRGISPGLSDTNALSADGYYEYYTHFWIWDADFAKSPERYAFLSREEARLIDRTIDEYNKSIKTLAQQRGWHIVDMCDVLDRLAYRRQGGEPSYSLPSGMIEALQANPATRYKSLPDTRFLRIVSKSNGAEREYQGGVFGLDGFHPTTLGYGIIADAFLKIMAEKGVSLPYSIDWNTLVAADTLWIDLPENLLNLRDTLGFLYHRTPLAQLVENVL</sequence>
<dbReference type="EMBL" id="JADEWZ010000024">
    <property type="protein sequence ID" value="MBE9117376.1"/>
    <property type="molecule type" value="Genomic_DNA"/>
</dbReference>